<evidence type="ECO:0000313" key="4">
    <source>
        <dbReference type="Proteomes" id="UP000030652"/>
    </source>
</evidence>
<comment type="caution">
    <text evidence="3">The sequence shown here is derived from an EMBL/GenBank/DDBJ whole genome shotgun (WGS) entry which is preliminary data.</text>
</comment>
<dbReference type="Proteomes" id="UP000030652">
    <property type="component" value="Unassembled WGS sequence"/>
</dbReference>
<evidence type="ECO:0000259" key="2">
    <source>
        <dbReference type="Pfam" id="PF10543"/>
    </source>
</evidence>
<dbReference type="EMBL" id="JRYO01000190">
    <property type="protein sequence ID" value="KHE91579.1"/>
    <property type="molecule type" value="Genomic_DNA"/>
</dbReference>
<keyword evidence="1" id="KW-0175">Coiled coil</keyword>
<name>A0A0B0EG69_9BACT</name>
<reference evidence="3 4" key="1">
    <citation type="submission" date="2014-10" db="EMBL/GenBank/DDBJ databases">
        <title>Draft genome of anammox bacterium scalindua brodae, obtained using differential coverage binning of sequence data from two enrichment reactors.</title>
        <authorList>
            <person name="Speth D.R."/>
            <person name="Russ L."/>
            <person name="Kartal B."/>
            <person name="Op den Camp H.J."/>
            <person name="Dutilh B.E."/>
            <person name="Jetten M.S."/>
        </authorList>
    </citation>
    <scope>NUCLEOTIDE SEQUENCE [LARGE SCALE GENOMIC DNA]</scope>
    <source>
        <strain evidence="3">RU1</strain>
    </source>
</reference>
<protein>
    <submittedName>
        <fullName evidence="3">ORF6N domain protein</fullName>
    </submittedName>
</protein>
<evidence type="ECO:0000313" key="3">
    <source>
        <dbReference type="EMBL" id="KHE91579.1"/>
    </source>
</evidence>
<accession>A0A0B0EG69</accession>
<dbReference type="Pfam" id="PF10543">
    <property type="entry name" value="ORF6N"/>
    <property type="match status" value="1"/>
</dbReference>
<feature type="domain" description="KilA-N DNA-binding" evidence="2">
    <location>
        <begin position="11"/>
        <end position="96"/>
    </location>
</feature>
<organism evidence="3 4">
    <name type="scientific">Candidatus Scalindua brodae</name>
    <dbReference type="NCBI Taxonomy" id="237368"/>
    <lineage>
        <taxon>Bacteria</taxon>
        <taxon>Pseudomonadati</taxon>
        <taxon>Planctomycetota</taxon>
        <taxon>Candidatus Brocadiia</taxon>
        <taxon>Candidatus Brocadiales</taxon>
        <taxon>Candidatus Scalinduaceae</taxon>
        <taxon>Candidatus Scalindua</taxon>
    </lineage>
</organism>
<dbReference type="PATRIC" id="fig|237368.3.peg.2909"/>
<dbReference type="InterPro" id="IPR018873">
    <property type="entry name" value="KilA-N_DNA-bd_domain"/>
</dbReference>
<feature type="coiled-coil region" evidence="1">
    <location>
        <begin position="109"/>
        <end position="136"/>
    </location>
</feature>
<dbReference type="AlphaFoldDB" id="A0A0B0EG69"/>
<gene>
    <name evidence="3" type="ORF">SCABRO_02688</name>
</gene>
<dbReference type="eggNOG" id="COG3646">
    <property type="taxonomic scope" value="Bacteria"/>
</dbReference>
<proteinExistence type="predicted"/>
<evidence type="ECO:0000256" key="1">
    <source>
        <dbReference type="SAM" id="Coils"/>
    </source>
</evidence>
<sequence length="183" mass="21086">MNLIKFEEVESKIIEIRGQKVILDSEVAELYGVATRDINKAVKNNQEKFPVGYIIELSKDEKKQLVENFHRFDNLKHSSVNPKAFTEKGLYMIATILKSERATQTTIAIVETFAKIKNLTRNIKELSNVRDEQKKQNLLQKSGEIIAEIFEDDLVANESETTIEMNFAVLKFKHTIKKSKQNK</sequence>